<proteinExistence type="predicted"/>
<dbReference type="RefSeq" id="WP_064306913.1">
    <property type="nucleotide sequence ID" value="NZ_LWCR01000003.1"/>
</dbReference>
<evidence type="ECO:0000313" key="2">
    <source>
        <dbReference type="EMBL" id="OAN31701.1"/>
    </source>
</evidence>
<sequence>MAKHIRGNGDGKNRENQSYTIPGRGTVPRPQLVREVEAGKHPHFGIVTRNGTPYVRANPDGRKGNNVDQD</sequence>
<dbReference type="Proteomes" id="UP000078356">
    <property type="component" value="Unassembled WGS sequence"/>
</dbReference>
<dbReference type="InterPro" id="IPR024997">
    <property type="entry name" value="DUF3892"/>
</dbReference>
<protein>
    <recommendedName>
        <fullName evidence="4">DUF3892 domain-containing protein</fullName>
    </recommendedName>
</protein>
<dbReference type="AlphaFoldDB" id="A0A178LLA3"/>
<reference evidence="2 3" key="1">
    <citation type="submission" date="2016-04" db="EMBL/GenBank/DDBJ databases">
        <title>Draft Genome Sequences of Staphylococcus capitis Strain H36, S. capitis Strain H65, S. cohnii Strain H62, S. hominis Strain H69, Mycobacterium iranicum Strain H39, Plantibacter sp. Strain H53, Pseudomonas oryzihabitans Strain H72, and Microbacterium sp. Strain H83, isolated from residential settings.</title>
        <authorList>
            <person name="Lymperopoulou D."/>
            <person name="Adams R.I."/>
            <person name="Lindow S."/>
            <person name="Coil D.A."/>
            <person name="Jospin G."/>
            <person name="Eisen J.A."/>
        </authorList>
    </citation>
    <scope>NUCLEOTIDE SEQUENCE [LARGE SCALE GENOMIC DNA]</scope>
    <source>
        <strain evidence="2 3">H72</strain>
    </source>
</reference>
<feature type="region of interest" description="Disordered" evidence="1">
    <location>
        <begin position="1"/>
        <end position="70"/>
    </location>
</feature>
<evidence type="ECO:0008006" key="4">
    <source>
        <dbReference type="Google" id="ProtNLM"/>
    </source>
</evidence>
<organism evidence="2 3">
    <name type="scientific">Pseudomonas oryzihabitans</name>
    <dbReference type="NCBI Taxonomy" id="47885"/>
    <lineage>
        <taxon>Bacteria</taxon>
        <taxon>Pseudomonadati</taxon>
        <taxon>Pseudomonadota</taxon>
        <taxon>Gammaproteobacteria</taxon>
        <taxon>Pseudomonadales</taxon>
        <taxon>Pseudomonadaceae</taxon>
        <taxon>Pseudomonas</taxon>
    </lineage>
</organism>
<gene>
    <name evidence="2" type="ORF">A4V15_11610</name>
</gene>
<dbReference type="Pfam" id="PF13031">
    <property type="entry name" value="DUF3892"/>
    <property type="match status" value="1"/>
</dbReference>
<dbReference type="OrthoDB" id="7866632at2"/>
<accession>A0A178LLA3</accession>
<dbReference type="EMBL" id="LWCR01000003">
    <property type="protein sequence ID" value="OAN31701.1"/>
    <property type="molecule type" value="Genomic_DNA"/>
</dbReference>
<evidence type="ECO:0000256" key="1">
    <source>
        <dbReference type="SAM" id="MobiDB-lite"/>
    </source>
</evidence>
<comment type="caution">
    <text evidence="2">The sequence shown here is derived from an EMBL/GenBank/DDBJ whole genome shotgun (WGS) entry which is preliminary data.</text>
</comment>
<name>A0A178LLA3_9PSED</name>
<feature type="compositionally biased region" description="Basic and acidic residues" evidence="1">
    <location>
        <begin position="59"/>
        <end position="70"/>
    </location>
</feature>
<evidence type="ECO:0000313" key="3">
    <source>
        <dbReference type="Proteomes" id="UP000078356"/>
    </source>
</evidence>